<dbReference type="Pfam" id="PF13458">
    <property type="entry name" value="Peripla_BP_6"/>
    <property type="match status" value="1"/>
</dbReference>
<keyword evidence="2" id="KW-0732">Signal</keyword>
<dbReference type="EMBL" id="SMAJ01000003">
    <property type="protein sequence ID" value="TCT09658.1"/>
    <property type="molecule type" value="Genomic_DNA"/>
</dbReference>
<proteinExistence type="inferred from homology"/>
<gene>
    <name evidence="4" type="ORF">EDC26_103277</name>
</gene>
<dbReference type="Gene3D" id="3.40.50.2300">
    <property type="match status" value="2"/>
</dbReference>
<protein>
    <submittedName>
        <fullName evidence="4">Branched-chain amino acid transport system substrate-binding protein</fullName>
    </submittedName>
</protein>
<evidence type="ECO:0000313" key="4">
    <source>
        <dbReference type="EMBL" id="TCT09658.1"/>
    </source>
</evidence>
<evidence type="ECO:0000256" key="1">
    <source>
        <dbReference type="ARBA" id="ARBA00010062"/>
    </source>
</evidence>
<feature type="domain" description="Leucine-binding protein" evidence="3">
    <location>
        <begin position="36"/>
        <end position="370"/>
    </location>
</feature>
<dbReference type="PROSITE" id="PS51318">
    <property type="entry name" value="TAT"/>
    <property type="match status" value="1"/>
</dbReference>
<dbReference type="SUPFAM" id="SSF53822">
    <property type="entry name" value="Periplasmic binding protein-like I"/>
    <property type="match status" value="1"/>
</dbReference>
<reference evidence="4 5" key="1">
    <citation type="submission" date="2019-03" db="EMBL/GenBank/DDBJ databases">
        <title>Genomic Encyclopedia of Type Strains, Phase IV (KMG-IV): sequencing the most valuable type-strain genomes for metagenomic binning, comparative biology and taxonomic classification.</title>
        <authorList>
            <person name="Goeker M."/>
        </authorList>
    </citation>
    <scope>NUCLEOTIDE SEQUENCE [LARGE SCALE GENOMIC DNA]</scope>
    <source>
        <strain evidence="4 5">DSM 24591</strain>
    </source>
</reference>
<organism evidence="4 5">
    <name type="scientific">Paralcaligenes ureilyticus</name>
    <dbReference type="NCBI Taxonomy" id="627131"/>
    <lineage>
        <taxon>Bacteria</taxon>
        <taxon>Pseudomonadati</taxon>
        <taxon>Pseudomonadota</taxon>
        <taxon>Betaproteobacteria</taxon>
        <taxon>Burkholderiales</taxon>
        <taxon>Alcaligenaceae</taxon>
        <taxon>Paralcaligenes</taxon>
    </lineage>
</organism>
<evidence type="ECO:0000313" key="5">
    <source>
        <dbReference type="Proteomes" id="UP000295525"/>
    </source>
</evidence>
<dbReference type="PANTHER" id="PTHR30483">
    <property type="entry name" value="LEUCINE-SPECIFIC-BINDING PROTEIN"/>
    <property type="match status" value="1"/>
</dbReference>
<dbReference type="PANTHER" id="PTHR30483:SF6">
    <property type="entry name" value="PERIPLASMIC BINDING PROTEIN OF ABC TRANSPORTER FOR NATURAL AMINO ACIDS"/>
    <property type="match status" value="1"/>
</dbReference>
<dbReference type="InterPro" id="IPR028081">
    <property type="entry name" value="Leu-bd"/>
</dbReference>
<name>A0A4V2UZ25_9BURK</name>
<keyword evidence="5" id="KW-1185">Reference proteome</keyword>
<dbReference type="InterPro" id="IPR028082">
    <property type="entry name" value="Peripla_BP_I"/>
</dbReference>
<dbReference type="InterPro" id="IPR006311">
    <property type="entry name" value="TAT_signal"/>
</dbReference>
<dbReference type="Proteomes" id="UP000295525">
    <property type="component" value="Unassembled WGS sequence"/>
</dbReference>
<comment type="similarity">
    <text evidence="1">Belongs to the leucine-binding protein family.</text>
</comment>
<accession>A0A4V2UZ25</accession>
<evidence type="ECO:0000256" key="2">
    <source>
        <dbReference type="ARBA" id="ARBA00022729"/>
    </source>
</evidence>
<dbReference type="InterPro" id="IPR051010">
    <property type="entry name" value="BCAA_transport"/>
</dbReference>
<dbReference type="AlphaFoldDB" id="A0A4V2UZ25"/>
<sequence>MIKRRDILKFAATAPFALTAPAILNSARAAEDNVIIGGIWSMSGFATNIGTPLDSGSRYAIEAYRSIFGRKLEYVLADDRSDPGQAIRQMQELIAKRGVKYFAGSTSSSIALAVGKEAYSRKAVYSTVGGADEITGKDCNRSMFRWPASTYSAIHATMLPLIEVNPKAKRWYTITGQYTFGDSLLNNVKSVLKEKGLEHVGNSYHSLADREFSAMIAGAIAAKPDVLVICNFGTQTVDVVRQAVSFGAKRSMQILVPWSTGLDQYQALGPDVCEGVYFGANYWHTIDAPGNRVLRDLVQKKTGGVPSYMEAAGYGAVQMMLEGMRAAKSSNPELVIPAMEGLKYEGVTGEETIRPGDHQVIKPYILMKGKARAAMKDKYDFAEIVASDKAFAAVEETGCVMPKG</sequence>
<comment type="caution">
    <text evidence="4">The sequence shown here is derived from an EMBL/GenBank/DDBJ whole genome shotgun (WGS) entry which is preliminary data.</text>
</comment>
<evidence type="ECO:0000259" key="3">
    <source>
        <dbReference type="Pfam" id="PF13458"/>
    </source>
</evidence>